<reference evidence="6" key="1">
    <citation type="submission" date="2014-03" db="EMBL/GenBank/DDBJ databases">
        <authorList>
            <person name="Genoscope - CEA"/>
        </authorList>
    </citation>
    <scope>NUCLEOTIDE SEQUENCE [LARGE SCALE GENOMIC DNA]</scope>
    <source>
        <strain evidence="6">CF27</strain>
    </source>
</reference>
<comment type="subunit">
    <text evidence="4">Part of the Bam complex.</text>
</comment>
<keyword evidence="6" id="KW-0449">Lipoprotein</keyword>
<feature type="domain" description="Pyrrolo-quinoline quinone repeat" evidence="5">
    <location>
        <begin position="94"/>
        <end position="318"/>
    </location>
</feature>
<dbReference type="InterPro" id="IPR018391">
    <property type="entry name" value="PQQ_b-propeller_rpt"/>
</dbReference>
<dbReference type="InterPro" id="IPR011047">
    <property type="entry name" value="Quinoprotein_ADH-like_sf"/>
</dbReference>
<dbReference type="GO" id="GO:0043165">
    <property type="term" value="P:Gram-negative-bacterium-type cell outer membrane assembly"/>
    <property type="evidence" value="ECO:0007669"/>
    <property type="project" value="UniProtKB-UniRule"/>
</dbReference>
<dbReference type="InterPro" id="IPR002372">
    <property type="entry name" value="PQQ_rpt_dom"/>
</dbReference>
<keyword evidence="9" id="KW-1185">Reference proteome</keyword>
<evidence type="ECO:0000313" key="6">
    <source>
        <dbReference type="EMBL" id="CDQ10068.1"/>
    </source>
</evidence>
<protein>
    <recommendedName>
        <fullName evidence="4">Outer membrane protein assembly factor BamB</fullName>
    </recommendedName>
</protein>
<evidence type="ECO:0000313" key="8">
    <source>
        <dbReference type="EMBL" id="SMH64029.1"/>
    </source>
</evidence>
<comment type="similarity">
    <text evidence="4">Belongs to the BamB family.</text>
</comment>
<name>A0A060UTG8_9PROT</name>
<comment type="subcellular location">
    <subcellularLocation>
        <location evidence="4">Cell outer membrane</location>
    </subcellularLocation>
</comment>
<evidence type="ECO:0000256" key="2">
    <source>
        <dbReference type="ARBA" id="ARBA00023136"/>
    </source>
</evidence>
<gene>
    <name evidence="4 7" type="primary">bamB</name>
    <name evidence="8" type="ORF">AFERRI_10062</name>
    <name evidence="6" type="ORF">AFERRI_40020</name>
    <name evidence="7" type="ORF">H2515_08215</name>
</gene>
<evidence type="ECO:0000259" key="5">
    <source>
        <dbReference type="Pfam" id="PF13360"/>
    </source>
</evidence>
<dbReference type="PANTHER" id="PTHR34512">
    <property type="entry name" value="CELL SURFACE PROTEIN"/>
    <property type="match status" value="1"/>
</dbReference>
<comment type="function">
    <text evidence="4">Part of the outer membrane protein assembly complex, which is involved in assembly and insertion of beta-barrel proteins into the outer membrane.</text>
</comment>
<organism evidence="6">
    <name type="scientific">Acidithiobacillus ferrivorans</name>
    <dbReference type="NCBI Taxonomy" id="160808"/>
    <lineage>
        <taxon>Bacteria</taxon>
        <taxon>Pseudomonadati</taxon>
        <taxon>Pseudomonadota</taxon>
        <taxon>Acidithiobacillia</taxon>
        <taxon>Acidithiobacillales</taxon>
        <taxon>Acidithiobacillaceae</taxon>
        <taxon>Acidithiobacillus</taxon>
    </lineage>
</organism>
<dbReference type="SUPFAM" id="SSF50998">
    <property type="entry name" value="Quinoprotein alcohol dehydrogenase-like"/>
    <property type="match status" value="1"/>
</dbReference>
<dbReference type="RefSeq" id="WP_035192354.1">
    <property type="nucleotide sequence ID" value="NZ_CCCS020000034.1"/>
</dbReference>
<keyword evidence="1 4" id="KW-0732">Signal</keyword>
<evidence type="ECO:0000256" key="4">
    <source>
        <dbReference type="HAMAP-Rule" id="MF_00923"/>
    </source>
</evidence>
<evidence type="ECO:0000313" key="9">
    <source>
        <dbReference type="Proteomes" id="UP000193925"/>
    </source>
</evidence>
<dbReference type="GO" id="GO:0051205">
    <property type="term" value="P:protein insertion into membrane"/>
    <property type="evidence" value="ECO:0007669"/>
    <property type="project" value="UniProtKB-UniRule"/>
</dbReference>
<dbReference type="Pfam" id="PF13360">
    <property type="entry name" value="PQQ_2"/>
    <property type="match status" value="1"/>
</dbReference>
<dbReference type="PANTHER" id="PTHR34512:SF30">
    <property type="entry name" value="OUTER MEMBRANE PROTEIN ASSEMBLY FACTOR BAMB"/>
    <property type="match status" value="1"/>
</dbReference>
<dbReference type="Proteomes" id="UP000595420">
    <property type="component" value="Chromosome"/>
</dbReference>
<dbReference type="InterPro" id="IPR017687">
    <property type="entry name" value="BamB"/>
</dbReference>
<dbReference type="NCBIfam" id="TIGR03300">
    <property type="entry name" value="assembly_YfgL"/>
    <property type="match status" value="1"/>
</dbReference>
<dbReference type="HAMAP" id="MF_00923">
    <property type="entry name" value="OM_assembly_BamB"/>
    <property type="match status" value="1"/>
</dbReference>
<dbReference type="EMBL" id="CP059488">
    <property type="protein sequence ID" value="QQD71470.1"/>
    <property type="molecule type" value="Genomic_DNA"/>
</dbReference>
<dbReference type="SMART" id="SM00564">
    <property type="entry name" value="PQQ"/>
    <property type="match status" value="5"/>
</dbReference>
<proteinExistence type="inferred from homology"/>
<evidence type="ECO:0000313" key="7">
    <source>
        <dbReference type="EMBL" id="QQD71470.1"/>
    </source>
</evidence>
<reference evidence="8 9" key="3">
    <citation type="submission" date="2017-03" db="EMBL/GenBank/DDBJ databases">
        <authorList>
            <person name="Regsiter A."/>
            <person name="William W."/>
        </authorList>
    </citation>
    <scope>NUCLEOTIDE SEQUENCE [LARGE SCALE GENOMIC DNA]</scope>
    <source>
        <strain evidence="8">PRJEB5721</strain>
    </source>
</reference>
<evidence type="ECO:0000313" key="10">
    <source>
        <dbReference type="Proteomes" id="UP000595420"/>
    </source>
</evidence>
<sequence length="395" mass="42211">MTLRIFLSSFRRLVALGFLAILLNGCGIMSWFHSTPSPKAPPPLPKGQDKVSFSTEWQSRLYGIWQVDPYQGTLIAHGQGQVVVADASGHLVSMTDSGHQMWMRSLDGGTARGPTLAGGVVYAGTDAGKVYALTAKDGHKLWAIQLSSEVLTPVVAVDGHLLVQTVDGHLWALDPKDGKVQWTFSMNEPSLILRTVATPTVHDGVVYAGFADGTVVALSLSSGAELWRKQVAIPHGSNELARMVDVAARPVIAKDQVIAAAYQGSLAAYALQGGTQNWSVPMSVYQTPVLDDGHLFVADADGRISSVDLSSGNVLWRNDRLSGHYITGFGRCGSDLLATDNAGYLYVVDPQTGHRIGQTRLSDSGIQSTPVCLGNGQILAFSDAGTLYRIKLAKR</sequence>
<dbReference type="EMBL" id="CCCS020000034">
    <property type="protein sequence ID" value="CDQ10068.1"/>
    <property type="molecule type" value="Genomic_DNA"/>
</dbReference>
<dbReference type="Gene3D" id="2.130.10.10">
    <property type="entry name" value="YVTN repeat-like/Quinoprotein amine dehydrogenase"/>
    <property type="match status" value="1"/>
</dbReference>
<dbReference type="AlphaFoldDB" id="A0A060UTG8"/>
<dbReference type="EMBL" id="LT841305">
    <property type="protein sequence ID" value="SMH64029.1"/>
    <property type="molecule type" value="Genomic_DNA"/>
</dbReference>
<evidence type="ECO:0000256" key="1">
    <source>
        <dbReference type="ARBA" id="ARBA00022729"/>
    </source>
</evidence>
<accession>A0A060UTG8</accession>
<keyword evidence="2 4" id="KW-0472">Membrane</keyword>
<dbReference type="InterPro" id="IPR015943">
    <property type="entry name" value="WD40/YVTN_repeat-like_dom_sf"/>
</dbReference>
<reference evidence="6" key="2">
    <citation type="submission" date="2014-07" db="EMBL/GenBank/DDBJ databases">
        <title>Initial genome analysis of the psychrotolerant acidophile Acidithiobacillus ferrivorans CF27: insights into iron and sulfur oxidation pathways and into biofilm formation.</title>
        <authorList>
            <person name="Talla E."/>
            <person name="Hedrich S."/>
            <person name="Mangenot S."/>
            <person name="Ji B."/>
            <person name="Johnson D.B."/>
            <person name="Barbe V."/>
            <person name="Bonnefoy V."/>
        </authorList>
    </citation>
    <scope>NUCLEOTIDE SEQUENCE [LARGE SCALE GENOMIC DNA]</scope>
    <source>
        <strain evidence="6">CF27</strain>
    </source>
</reference>
<reference evidence="7 10" key="4">
    <citation type="submission" date="2020-07" db="EMBL/GenBank/DDBJ databases">
        <title>Complete genome sequence analysis of Acidithiobacillus ferrivorans XJFY6S-08 reveals extreme environmental adaptation to alpine acid mine drainage.</title>
        <authorList>
            <person name="Yan L."/>
            <person name="Ni Y."/>
        </authorList>
    </citation>
    <scope>NUCLEOTIDE SEQUENCE [LARGE SCALE GENOMIC DNA]</scope>
    <source>
        <strain evidence="7 10">XJFY6S-08</strain>
    </source>
</reference>
<evidence type="ECO:0000256" key="3">
    <source>
        <dbReference type="ARBA" id="ARBA00023237"/>
    </source>
</evidence>
<dbReference type="Proteomes" id="UP000193925">
    <property type="component" value="Chromosome AFERRI"/>
</dbReference>
<dbReference type="GO" id="GO:0009279">
    <property type="term" value="C:cell outer membrane"/>
    <property type="evidence" value="ECO:0007669"/>
    <property type="project" value="UniProtKB-SubCell"/>
</dbReference>
<keyword evidence="3 4" id="KW-0998">Cell outer membrane</keyword>